<sequence>MLSSLCSEIETDSILEPLLPNFINHSRNLFRKSHPSGIVPTLQNIVSTVNLDCKLDLKAIALQARNAKYNPKGGNIQAIVEKN</sequence>
<evidence type="ECO:0000313" key="2">
    <source>
        <dbReference type="Proteomes" id="UP001055879"/>
    </source>
</evidence>
<dbReference type="EMBL" id="CM042050">
    <property type="protein sequence ID" value="KAI3734642.1"/>
    <property type="molecule type" value="Genomic_DNA"/>
</dbReference>
<gene>
    <name evidence="1" type="ORF">L6452_14116</name>
</gene>
<name>A0ACB9CK37_ARCLA</name>
<comment type="caution">
    <text evidence="1">The sequence shown here is derived from an EMBL/GenBank/DDBJ whole genome shotgun (WGS) entry which is preliminary data.</text>
</comment>
<proteinExistence type="predicted"/>
<keyword evidence="2" id="KW-1185">Reference proteome</keyword>
<reference evidence="2" key="1">
    <citation type="journal article" date="2022" name="Mol. Ecol. Resour.">
        <title>The genomes of chicory, endive, great burdock and yacon provide insights into Asteraceae palaeo-polyploidization history and plant inulin production.</title>
        <authorList>
            <person name="Fan W."/>
            <person name="Wang S."/>
            <person name="Wang H."/>
            <person name="Wang A."/>
            <person name="Jiang F."/>
            <person name="Liu H."/>
            <person name="Zhao H."/>
            <person name="Xu D."/>
            <person name="Zhang Y."/>
        </authorList>
    </citation>
    <scope>NUCLEOTIDE SEQUENCE [LARGE SCALE GENOMIC DNA]</scope>
    <source>
        <strain evidence="2">cv. Niubang</strain>
    </source>
</reference>
<dbReference type="Proteomes" id="UP001055879">
    <property type="component" value="Linkage Group LG04"/>
</dbReference>
<evidence type="ECO:0000313" key="1">
    <source>
        <dbReference type="EMBL" id="KAI3734642.1"/>
    </source>
</evidence>
<accession>A0ACB9CK37</accession>
<protein>
    <submittedName>
        <fullName evidence="1">Uncharacterized protein</fullName>
    </submittedName>
</protein>
<reference evidence="1 2" key="2">
    <citation type="journal article" date="2022" name="Mol. Ecol. Resour.">
        <title>The genomes of chicory, endive, great burdock and yacon provide insights into Asteraceae paleo-polyploidization history and plant inulin production.</title>
        <authorList>
            <person name="Fan W."/>
            <person name="Wang S."/>
            <person name="Wang H."/>
            <person name="Wang A."/>
            <person name="Jiang F."/>
            <person name="Liu H."/>
            <person name="Zhao H."/>
            <person name="Xu D."/>
            <person name="Zhang Y."/>
        </authorList>
    </citation>
    <scope>NUCLEOTIDE SEQUENCE [LARGE SCALE GENOMIC DNA]</scope>
    <source>
        <strain evidence="2">cv. Niubang</strain>
    </source>
</reference>
<organism evidence="1 2">
    <name type="scientific">Arctium lappa</name>
    <name type="common">Greater burdock</name>
    <name type="synonym">Lappa major</name>
    <dbReference type="NCBI Taxonomy" id="4217"/>
    <lineage>
        <taxon>Eukaryota</taxon>
        <taxon>Viridiplantae</taxon>
        <taxon>Streptophyta</taxon>
        <taxon>Embryophyta</taxon>
        <taxon>Tracheophyta</taxon>
        <taxon>Spermatophyta</taxon>
        <taxon>Magnoliopsida</taxon>
        <taxon>eudicotyledons</taxon>
        <taxon>Gunneridae</taxon>
        <taxon>Pentapetalae</taxon>
        <taxon>asterids</taxon>
        <taxon>campanulids</taxon>
        <taxon>Asterales</taxon>
        <taxon>Asteraceae</taxon>
        <taxon>Carduoideae</taxon>
        <taxon>Cardueae</taxon>
        <taxon>Arctiinae</taxon>
        <taxon>Arctium</taxon>
    </lineage>
</organism>